<dbReference type="RefSeq" id="XP_028512562.1">
    <property type="nucleotide sequence ID" value="XM_028656761.1"/>
</dbReference>
<dbReference type="KEGG" id="epa:110231402"/>
<name>A0A913YDF6_EXADI</name>
<keyword evidence="2" id="KW-1185">Reference proteome</keyword>
<evidence type="ECO:0000313" key="2">
    <source>
        <dbReference type="Proteomes" id="UP000887567"/>
    </source>
</evidence>
<dbReference type="GeneID" id="110231402"/>
<accession>A0A913YDF6</accession>
<dbReference type="EnsemblMetazoa" id="XM_028656761.1">
    <property type="protein sequence ID" value="XP_028512562.1"/>
    <property type="gene ID" value="LOC110231402"/>
</dbReference>
<sequence>MSKNAFGSIQREIKEIQSNSPPCAEGLIRSIDKMVKSHRDKEEKKILEMKLKKAAIHGLDKELQKAMTLNGLELEALPLVREHLTTKTALASFFADTPDGNLTKDMKIVRRKLGETLETQCQSSQFKSIKEQIEKVPSDDHISTATLIREINDMVTDLPNDKEKKALQSSLKRKALWGLSEDLQKLMESRGLAHECLPLVLRHLTTKRDLAVFLYENNKDDDGLQEFETIRRKVGQELEAFGEPETNFESPQFKSIKEKLEELTKDDHTKMIIQDDHTKRSFDASSNSVQDLIKEAPSRSRLERMEVGELKKLDFSPEDANFINEKVRKEGKTAKSKETDEEKREKAEALMDIASNMAAENKKEVGTDVKGKIADLIKNLKNRPNDWNQHEKKSPNEMLNYIKQEQEDMGEVKVADSSSADIKAIVARSSGGLALKGIYYSRWGSTTADLPILKPPCDVCSWNTQSPYETGFRQFSDGNTAAKFSKEVENSGFSHADSVCGFYGGFAAKANVAYGEESSDEQEKSSKTCTTSVSATKFCRCATRCFAIPKEHMELCDQACNMASELCKDISE</sequence>
<dbReference type="OrthoDB" id="10066929at2759"/>
<dbReference type="AlphaFoldDB" id="A0A913YDF6"/>
<protein>
    <submittedName>
        <fullName evidence="1">Uncharacterized protein</fullName>
    </submittedName>
</protein>
<evidence type="ECO:0000313" key="1">
    <source>
        <dbReference type="EnsemblMetazoa" id="XP_028512562.1"/>
    </source>
</evidence>
<proteinExistence type="predicted"/>
<dbReference type="Proteomes" id="UP000887567">
    <property type="component" value="Unplaced"/>
</dbReference>
<reference evidence="1" key="1">
    <citation type="submission" date="2022-11" db="UniProtKB">
        <authorList>
            <consortium name="EnsemblMetazoa"/>
        </authorList>
    </citation>
    <scope>IDENTIFICATION</scope>
</reference>
<organism evidence="1 2">
    <name type="scientific">Exaiptasia diaphana</name>
    <name type="common">Tropical sea anemone</name>
    <name type="synonym">Aiptasia pulchella</name>
    <dbReference type="NCBI Taxonomy" id="2652724"/>
    <lineage>
        <taxon>Eukaryota</taxon>
        <taxon>Metazoa</taxon>
        <taxon>Cnidaria</taxon>
        <taxon>Anthozoa</taxon>
        <taxon>Hexacorallia</taxon>
        <taxon>Actiniaria</taxon>
        <taxon>Aiptasiidae</taxon>
        <taxon>Exaiptasia</taxon>
    </lineage>
</organism>